<keyword evidence="5" id="KW-0560">Oxidoreductase</keyword>
<name>A0A6C0CRX2_9ZZZZ</name>
<dbReference type="PANTHER" id="PTHR12645:SF0">
    <property type="entry name" value="FAD-LINKED SULFHYDRYL OXIDASE ALR"/>
    <property type="match status" value="1"/>
</dbReference>
<keyword evidence="7" id="KW-0812">Transmembrane</keyword>
<protein>
    <recommendedName>
        <fullName evidence="2">thiol oxidase</fullName>
        <ecNumber evidence="2">1.8.3.2</ecNumber>
    </recommendedName>
</protein>
<dbReference type="GO" id="GO:0005739">
    <property type="term" value="C:mitochondrion"/>
    <property type="evidence" value="ECO:0007669"/>
    <property type="project" value="TreeGrafter"/>
</dbReference>
<evidence type="ECO:0000256" key="4">
    <source>
        <dbReference type="ARBA" id="ARBA00022827"/>
    </source>
</evidence>
<dbReference type="AlphaFoldDB" id="A0A6C0CRX2"/>
<dbReference type="SUPFAM" id="SSF69000">
    <property type="entry name" value="FAD-dependent thiol oxidase"/>
    <property type="match status" value="1"/>
</dbReference>
<keyword evidence="7" id="KW-1133">Transmembrane helix</keyword>
<accession>A0A6C0CRX2</accession>
<dbReference type="PROSITE" id="PS51324">
    <property type="entry name" value="ERV_ALR"/>
    <property type="match status" value="1"/>
</dbReference>
<reference evidence="9" key="1">
    <citation type="journal article" date="2020" name="Nature">
        <title>Giant virus diversity and host interactions through global metagenomics.</title>
        <authorList>
            <person name="Schulz F."/>
            <person name="Roux S."/>
            <person name="Paez-Espino D."/>
            <person name="Jungbluth S."/>
            <person name="Walsh D.A."/>
            <person name="Denef V.J."/>
            <person name="McMahon K.D."/>
            <person name="Konstantinidis K.T."/>
            <person name="Eloe-Fadrosh E.A."/>
            <person name="Kyrpides N.C."/>
            <person name="Woyke T."/>
        </authorList>
    </citation>
    <scope>NUCLEOTIDE SEQUENCE</scope>
    <source>
        <strain evidence="9">GVMAG-M-3300021962-46</strain>
    </source>
</reference>
<evidence type="ECO:0000256" key="5">
    <source>
        <dbReference type="ARBA" id="ARBA00023002"/>
    </source>
</evidence>
<dbReference type="InterPro" id="IPR036774">
    <property type="entry name" value="ERV/ALR_sulphydryl_oxid_sf"/>
</dbReference>
<comment type="cofactor">
    <cofactor evidence="1">
        <name>FAD</name>
        <dbReference type="ChEBI" id="CHEBI:57692"/>
    </cofactor>
</comment>
<dbReference type="Pfam" id="PF04777">
    <property type="entry name" value="Evr1_Alr"/>
    <property type="match status" value="1"/>
</dbReference>
<evidence type="ECO:0000259" key="8">
    <source>
        <dbReference type="PROSITE" id="PS51324"/>
    </source>
</evidence>
<dbReference type="PANTHER" id="PTHR12645">
    <property type="entry name" value="ALR/ERV"/>
    <property type="match status" value="1"/>
</dbReference>
<dbReference type="InterPro" id="IPR039799">
    <property type="entry name" value="ALR/ERV"/>
</dbReference>
<evidence type="ECO:0000256" key="6">
    <source>
        <dbReference type="ARBA" id="ARBA00023157"/>
    </source>
</evidence>
<organism evidence="9">
    <name type="scientific">viral metagenome</name>
    <dbReference type="NCBI Taxonomy" id="1070528"/>
    <lineage>
        <taxon>unclassified sequences</taxon>
        <taxon>metagenomes</taxon>
        <taxon>organismal metagenomes</taxon>
    </lineage>
</organism>
<keyword evidence="6" id="KW-1015">Disulfide bond</keyword>
<sequence>MGISPDIWGPNAWTFIHLMVISEHESFDIGRLTYYQQFYEVLTHLLPCEKCRNHLIENLKKNKDLSTIRTKKELFKWTVDLHNAVNLILNKSIWDTEKAYTHWTAVANGEITVFGKECPKNQWKYIAWTCMLIIVLLVFIGKVPRKK</sequence>
<evidence type="ECO:0000256" key="1">
    <source>
        <dbReference type="ARBA" id="ARBA00001974"/>
    </source>
</evidence>
<feature type="transmembrane region" description="Helical" evidence="7">
    <location>
        <begin position="125"/>
        <end position="143"/>
    </location>
</feature>
<keyword evidence="3" id="KW-0285">Flavoprotein</keyword>
<dbReference type="GO" id="GO:0016971">
    <property type="term" value="F:flavin-dependent sulfhydryl oxidase activity"/>
    <property type="evidence" value="ECO:0007669"/>
    <property type="project" value="InterPro"/>
</dbReference>
<evidence type="ECO:0000313" key="9">
    <source>
        <dbReference type="EMBL" id="QHT06967.1"/>
    </source>
</evidence>
<keyword evidence="7" id="KW-0472">Membrane</keyword>
<proteinExistence type="predicted"/>
<feature type="domain" description="ERV/ALR sulfhydryl oxidase" evidence="8">
    <location>
        <begin position="1"/>
        <end position="103"/>
    </location>
</feature>
<dbReference type="InterPro" id="IPR017905">
    <property type="entry name" value="ERV/ALR_sulphydryl_oxidase"/>
</dbReference>
<evidence type="ECO:0000256" key="3">
    <source>
        <dbReference type="ARBA" id="ARBA00022630"/>
    </source>
</evidence>
<dbReference type="EMBL" id="MN739479">
    <property type="protein sequence ID" value="QHT06967.1"/>
    <property type="molecule type" value="Genomic_DNA"/>
</dbReference>
<keyword evidence="4" id="KW-0274">FAD</keyword>
<dbReference type="Gene3D" id="1.20.120.310">
    <property type="entry name" value="ERV/ALR sulfhydryl oxidase domain"/>
    <property type="match status" value="1"/>
</dbReference>
<dbReference type="EC" id="1.8.3.2" evidence="2"/>
<evidence type="ECO:0000256" key="7">
    <source>
        <dbReference type="SAM" id="Phobius"/>
    </source>
</evidence>
<evidence type="ECO:0000256" key="2">
    <source>
        <dbReference type="ARBA" id="ARBA00012512"/>
    </source>
</evidence>
<dbReference type="GO" id="GO:0050660">
    <property type="term" value="F:flavin adenine dinucleotide binding"/>
    <property type="evidence" value="ECO:0007669"/>
    <property type="project" value="TreeGrafter"/>
</dbReference>